<dbReference type="Proteomes" id="UP000663851">
    <property type="component" value="Unassembled WGS sequence"/>
</dbReference>
<proteinExistence type="predicted"/>
<gene>
    <name evidence="6" type="ORF">HFQ381_LOCUS16815</name>
    <name evidence="5" type="ORF">TIS948_LOCUS7908</name>
</gene>
<dbReference type="PROSITE" id="PS50005">
    <property type="entry name" value="TPR"/>
    <property type="match status" value="1"/>
</dbReference>
<dbReference type="SMART" id="SM00028">
    <property type="entry name" value="TPR"/>
    <property type="match status" value="5"/>
</dbReference>
<evidence type="ECO:0000256" key="4">
    <source>
        <dbReference type="SAM" id="SignalP"/>
    </source>
</evidence>
<keyword evidence="1" id="KW-0677">Repeat</keyword>
<dbReference type="PANTHER" id="PTHR45641:SF19">
    <property type="entry name" value="NEPHROCYSTIN-3"/>
    <property type="match status" value="1"/>
</dbReference>
<reference evidence="5" key="1">
    <citation type="submission" date="2021-02" db="EMBL/GenBank/DDBJ databases">
        <authorList>
            <person name="Nowell W R."/>
        </authorList>
    </citation>
    <scope>NUCLEOTIDE SEQUENCE</scope>
</reference>
<evidence type="ECO:0000256" key="3">
    <source>
        <dbReference type="PROSITE-ProRule" id="PRU00339"/>
    </source>
</evidence>
<evidence type="ECO:0000313" key="6">
    <source>
        <dbReference type="EMBL" id="CAF4352039.1"/>
    </source>
</evidence>
<keyword evidence="4" id="KW-0732">Signal</keyword>
<evidence type="ECO:0000313" key="7">
    <source>
        <dbReference type="Proteomes" id="UP000663825"/>
    </source>
</evidence>
<feature type="repeat" description="TPR" evidence="3">
    <location>
        <begin position="504"/>
        <end position="537"/>
    </location>
</feature>
<feature type="signal peptide" evidence="4">
    <location>
        <begin position="1"/>
        <end position="24"/>
    </location>
</feature>
<dbReference type="EMBL" id="CAJOBO010001213">
    <property type="protein sequence ID" value="CAF4352039.1"/>
    <property type="molecule type" value="Genomic_DNA"/>
</dbReference>
<evidence type="ECO:0000313" key="5">
    <source>
        <dbReference type="EMBL" id="CAF3119377.1"/>
    </source>
</evidence>
<dbReference type="InterPro" id="IPR011990">
    <property type="entry name" value="TPR-like_helical_dom_sf"/>
</dbReference>
<evidence type="ECO:0000256" key="1">
    <source>
        <dbReference type="ARBA" id="ARBA00022737"/>
    </source>
</evidence>
<dbReference type="OrthoDB" id="10018049at2759"/>
<comment type="caution">
    <text evidence="5">The sequence shown here is derived from an EMBL/GenBank/DDBJ whole genome shotgun (WGS) entry which is preliminary data.</text>
</comment>
<dbReference type="Pfam" id="PF13181">
    <property type="entry name" value="TPR_8"/>
    <property type="match status" value="1"/>
</dbReference>
<name>A0A817NQJ2_9BILA</name>
<dbReference type="EMBL" id="CAJNXB010000982">
    <property type="protein sequence ID" value="CAF3119377.1"/>
    <property type="molecule type" value="Genomic_DNA"/>
</dbReference>
<dbReference type="InterPro" id="IPR019734">
    <property type="entry name" value="TPR_rpt"/>
</dbReference>
<dbReference type="Gene3D" id="3.90.176.10">
    <property type="entry name" value="Toxin ADP-ribosyltransferase, Chain A, domain 1"/>
    <property type="match status" value="1"/>
</dbReference>
<dbReference type="PANTHER" id="PTHR45641">
    <property type="entry name" value="TETRATRICOPEPTIDE REPEAT PROTEIN (AFU_ORTHOLOGUE AFUA_6G03870)"/>
    <property type="match status" value="1"/>
</dbReference>
<dbReference type="AlphaFoldDB" id="A0A817NQJ2"/>
<feature type="chain" id="PRO_5036231816" evidence="4">
    <location>
        <begin position="25"/>
        <end position="862"/>
    </location>
</feature>
<keyword evidence="2 3" id="KW-0802">TPR repeat</keyword>
<sequence>MIKKSAQTMLFVNILVTLFFTNYSTRFAEVSDIPFIFLFRTENEQRRPAASLPTIDSAQFDLIWIDDCIFEASDDCRHTQSLFRQLAPIAKFESDIDNAIYSISHAKYTEKKLLLVVSGKKASFLLSSLEEYDLNDHIEAIFIFCNKPEDYQHLQHDKLFGVFTDAKLLIDTVRASIFVHSSKKVQTPPNPFDEGQTWFRSASMTTLPRIWHKLLLENLVSLPRDEQSKQDMIKKSKEYFAKDIKELRRIEEFSADYSSELAIQWYTADSFVHKLVNHALRSENVDLLYAYRFFISDLSAEIKRWQTVQQTDSGTVISKIKNGLGSRIKLFSGQRLRKWELEKLKQSIGTIISINGFLSTSMDLSEAKEFNKRATQFPDMQQVIIEISFNTSLQEMNVFAEIVHQSKYNEEEEVLFDYNSLFNVTDVKCDLYSGIWTVKMTSLSKNAIKEHPYLNTIRENFVENHSGTVAFGIIMAHGFDKAEQVIRYFDQMLLNLPHHHVDVPDILQQRAILYQEKGEHALALQDYERALEIRRQRIQENLLGISSLSGDIGRLHSTKSDFQASMKSHQLAMSTYEQLYGTEKDHITKAKVNESIGLTYYQSGNASKALEYLAHTQVAYKQLLPEKHLLQIELLGHIGAIHEEMGNLSLAEKFFRRQLNWSETVLPVDHPLIITFLESIYRIHLKMNQTLNISEIFTGHLGKLQKILEPQDALIYRVLFMAASLFESSTPAEAIRFYEQTIDLSQISTQLGRSTMLKCHEKLVEMYKKSGDLAAALEHANKALDLQRQFSFEERNITAEADALYTVGLIHIEMNTPAEALPYLMKALIIYQSAHTLDHPSIQVVLNSIAEVVNRTQSVSFK</sequence>
<dbReference type="Proteomes" id="UP000663825">
    <property type="component" value="Unassembled WGS sequence"/>
</dbReference>
<organism evidence="5 7">
    <name type="scientific">Rotaria socialis</name>
    <dbReference type="NCBI Taxonomy" id="392032"/>
    <lineage>
        <taxon>Eukaryota</taxon>
        <taxon>Metazoa</taxon>
        <taxon>Spiralia</taxon>
        <taxon>Gnathifera</taxon>
        <taxon>Rotifera</taxon>
        <taxon>Eurotatoria</taxon>
        <taxon>Bdelloidea</taxon>
        <taxon>Philodinida</taxon>
        <taxon>Philodinidae</taxon>
        <taxon>Rotaria</taxon>
    </lineage>
</organism>
<dbReference type="SUPFAM" id="SSF56399">
    <property type="entry name" value="ADP-ribosylation"/>
    <property type="match status" value="1"/>
</dbReference>
<dbReference type="SUPFAM" id="SSF48452">
    <property type="entry name" value="TPR-like"/>
    <property type="match status" value="2"/>
</dbReference>
<evidence type="ECO:0000256" key="2">
    <source>
        <dbReference type="ARBA" id="ARBA00022803"/>
    </source>
</evidence>
<accession>A0A817NQJ2</accession>
<protein>
    <submittedName>
        <fullName evidence="5">Uncharacterized protein</fullName>
    </submittedName>
</protein>
<dbReference type="PROSITE" id="PS51996">
    <property type="entry name" value="TR_MART"/>
    <property type="match status" value="1"/>
</dbReference>
<dbReference type="Gene3D" id="1.25.40.10">
    <property type="entry name" value="Tetratricopeptide repeat domain"/>
    <property type="match status" value="3"/>
</dbReference>